<evidence type="ECO:0008006" key="4">
    <source>
        <dbReference type="Google" id="ProtNLM"/>
    </source>
</evidence>
<name>A0ABD3MMQ5_9STRA</name>
<dbReference type="Proteomes" id="UP001530400">
    <property type="component" value="Unassembled WGS sequence"/>
</dbReference>
<sequence>MKSLIIAAAAGATTAANLDGVTTKDLEASTREFIETNDIAPHSHRKLQEEGLRYSTRSARLNGGSKSGKGNKGGNSGGKSVKSWIGSWDDDDRSLPSDMFRMLPAACPGYCVSSYTNKIFEMTNSLTRCSGPLDDSQWWEVHSDGSYVMLESYDIGLCVSVDFEHGDTPAMLSQACNNGIVTLRECGADHGTQWYFTGGQLINSLCWGAGISSALTVYPDPDKDGKCDGAISVYGTVNDAILRSDTFMFVNRIPEAPFEVDDLVPTLAPTLSPTEDKPKKQPKNLPRNYEGYD</sequence>
<feature type="region of interest" description="Disordered" evidence="1">
    <location>
        <begin position="56"/>
        <end position="87"/>
    </location>
</feature>
<protein>
    <recommendedName>
        <fullName evidence="4">Ricin B lectin domain-containing protein</fullName>
    </recommendedName>
</protein>
<accession>A0ABD3MMQ5</accession>
<gene>
    <name evidence="2" type="ORF">ACHAWO_009592</name>
</gene>
<proteinExistence type="predicted"/>
<dbReference type="PROSITE" id="PS50231">
    <property type="entry name" value="RICIN_B_LECTIN"/>
    <property type="match status" value="1"/>
</dbReference>
<evidence type="ECO:0000313" key="3">
    <source>
        <dbReference type="Proteomes" id="UP001530400"/>
    </source>
</evidence>
<dbReference type="InterPro" id="IPR035992">
    <property type="entry name" value="Ricin_B-like_lectins"/>
</dbReference>
<dbReference type="AlphaFoldDB" id="A0ABD3MMQ5"/>
<evidence type="ECO:0000313" key="2">
    <source>
        <dbReference type="EMBL" id="KAL3764777.1"/>
    </source>
</evidence>
<dbReference type="SUPFAM" id="SSF50370">
    <property type="entry name" value="Ricin B-like lectins"/>
    <property type="match status" value="1"/>
</dbReference>
<evidence type="ECO:0000256" key="1">
    <source>
        <dbReference type="SAM" id="MobiDB-lite"/>
    </source>
</evidence>
<dbReference type="EMBL" id="JALLPJ020001413">
    <property type="protein sequence ID" value="KAL3764777.1"/>
    <property type="molecule type" value="Genomic_DNA"/>
</dbReference>
<feature type="compositionally biased region" description="Gly residues" evidence="1">
    <location>
        <begin position="65"/>
        <end position="77"/>
    </location>
</feature>
<organism evidence="2 3">
    <name type="scientific">Cyclotella atomus</name>
    <dbReference type="NCBI Taxonomy" id="382360"/>
    <lineage>
        <taxon>Eukaryota</taxon>
        <taxon>Sar</taxon>
        <taxon>Stramenopiles</taxon>
        <taxon>Ochrophyta</taxon>
        <taxon>Bacillariophyta</taxon>
        <taxon>Coscinodiscophyceae</taxon>
        <taxon>Thalassiosirophycidae</taxon>
        <taxon>Stephanodiscales</taxon>
        <taxon>Stephanodiscaceae</taxon>
        <taxon>Cyclotella</taxon>
    </lineage>
</organism>
<keyword evidence="3" id="KW-1185">Reference proteome</keyword>
<comment type="caution">
    <text evidence="2">The sequence shown here is derived from an EMBL/GenBank/DDBJ whole genome shotgun (WGS) entry which is preliminary data.</text>
</comment>
<dbReference type="Gene3D" id="2.80.10.50">
    <property type="match status" value="1"/>
</dbReference>
<feature type="region of interest" description="Disordered" evidence="1">
    <location>
        <begin position="267"/>
        <end position="293"/>
    </location>
</feature>
<reference evidence="2 3" key="1">
    <citation type="submission" date="2024-10" db="EMBL/GenBank/DDBJ databases">
        <title>Updated reference genomes for cyclostephanoid diatoms.</title>
        <authorList>
            <person name="Roberts W.R."/>
            <person name="Alverson A.J."/>
        </authorList>
    </citation>
    <scope>NUCLEOTIDE SEQUENCE [LARGE SCALE GENOMIC DNA]</scope>
    <source>
        <strain evidence="2 3">AJA010-31</strain>
    </source>
</reference>